<comment type="caution">
    <text evidence="2">The sequence shown here is derived from an EMBL/GenBank/DDBJ whole genome shotgun (WGS) entry which is preliminary data.</text>
</comment>
<protein>
    <submittedName>
        <fullName evidence="2">Uncharacterized protein</fullName>
    </submittedName>
</protein>
<dbReference type="AlphaFoldDB" id="A0A9P4MEB1"/>
<accession>A0A9P4MEB1</accession>
<gene>
    <name evidence="2" type="ORF">NA57DRAFT_52007</name>
</gene>
<feature type="region of interest" description="Disordered" evidence="1">
    <location>
        <begin position="107"/>
        <end position="150"/>
    </location>
</feature>
<reference evidence="2" key="1">
    <citation type="journal article" date="2020" name="Stud. Mycol.">
        <title>101 Dothideomycetes genomes: a test case for predicting lifestyles and emergence of pathogens.</title>
        <authorList>
            <person name="Haridas S."/>
            <person name="Albert R."/>
            <person name="Binder M."/>
            <person name="Bloem J."/>
            <person name="Labutti K."/>
            <person name="Salamov A."/>
            <person name="Andreopoulos B."/>
            <person name="Baker S."/>
            <person name="Barry K."/>
            <person name="Bills G."/>
            <person name="Bluhm B."/>
            <person name="Cannon C."/>
            <person name="Castanera R."/>
            <person name="Culley D."/>
            <person name="Daum C."/>
            <person name="Ezra D."/>
            <person name="Gonzalez J."/>
            <person name="Henrissat B."/>
            <person name="Kuo A."/>
            <person name="Liang C."/>
            <person name="Lipzen A."/>
            <person name="Lutzoni F."/>
            <person name="Magnuson J."/>
            <person name="Mondo S."/>
            <person name="Nolan M."/>
            <person name="Ohm R."/>
            <person name="Pangilinan J."/>
            <person name="Park H.-J."/>
            <person name="Ramirez L."/>
            <person name="Alfaro M."/>
            <person name="Sun H."/>
            <person name="Tritt A."/>
            <person name="Yoshinaga Y."/>
            <person name="Zwiers L.-H."/>
            <person name="Turgeon B."/>
            <person name="Goodwin S."/>
            <person name="Spatafora J."/>
            <person name="Crous P."/>
            <person name="Grigoriev I."/>
        </authorList>
    </citation>
    <scope>NUCLEOTIDE SEQUENCE</scope>
    <source>
        <strain evidence="2">CBS 133067</strain>
    </source>
</reference>
<dbReference type="Proteomes" id="UP000799772">
    <property type="component" value="Unassembled WGS sequence"/>
</dbReference>
<organism evidence="2 3">
    <name type="scientific">Rhizodiscina lignyota</name>
    <dbReference type="NCBI Taxonomy" id="1504668"/>
    <lineage>
        <taxon>Eukaryota</taxon>
        <taxon>Fungi</taxon>
        <taxon>Dikarya</taxon>
        <taxon>Ascomycota</taxon>
        <taxon>Pezizomycotina</taxon>
        <taxon>Dothideomycetes</taxon>
        <taxon>Pleosporomycetidae</taxon>
        <taxon>Aulographales</taxon>
        <taxon>Rhizodiscinaceae</taxon>
        <taxon>Rhizodiscina</taxon>
    </lineage>
</organism>
<keyword evidence="3" id="KW-1185">Reference proteome</keyword>
<sequence>MSSSNMNNSGAEQVLPDYASEASVPLPTYNAPGSLTVQGAQHLKPKASHKPSHQTTPEERLKMLQEFADEKIYANDNYGGHKGAASQWQVHDPSLMFQRVGQILRRGDKHGEQKVDWHTHRQSDDGDRNWTVDGYKQEVARGDNEGRKVV</sequence>
<evidence type="ECO:0000256" key="1">
    <source>
        <dbReference type="SAM" id="MobiDB-lite"/>
    </source>
</evidence>
<evidence type="ECO:0000313" key="3">
    <source>
        <dbReference type="Proteomes" id="UP000799772"/>
    </source>
</evidence>
<proteinExistence type="predicted"/>
<dbReference type="EMBL" id="ML978122">
    <property type="protein sequence ID" value="KAF2102429.1"/>
    <property type="molecule type" value="Genomic_DNA"/>
</dbReference>
<name>A0A9P4MEB1_9PEZI</name>
<feature type="compositionally biased region" description="Polar residues" evidence="1">
    <location>
        <begin position="1"/>
        <end position="11"/>
    </location>
</feature>
<feature type="region of interest" description="Disordered" evidence="1">
    <location>
        <begin position="1"/>
        <end position="34"/>
    </location>
</feature>
<evidence type="ECO:0000313" key="2">
    <source>
        <dbReference type="EMBL" id="KAF2102429.1"/>
    </source>
</evidence>